<dbReference type="Proteomes" id="UP000239494">
    <property type="component" value="Unassembled WGS sequence"/>
</dbReference>
<dbReference type="GO" id="GO:0016301">
    <property type="term" value="F:kinase activity"/>
    <property type="evidence" value="ECO:0007669"/>
    <property type="project" value="UniProtKB-KW"/>
</dbReference>
<dbReference type="InterPro" id="IPR003018">
    <property type="entry name" value="GAF"/>
</dbReference>
<feature type="region of interest" description="Disordered" evidence="5">
    <location>
        <begin position="1"/>
        <end position="21"/>
    </location>
</feature>
<organism evidence="7 8">
    <name type="scientific">Umezawaea tangerina</name>
    <dbReference type="NCBI Taxonomy" id="84725"/>
    <lineage>
        <taxon>Bacteria</taxon>
        <taxon>Bacillati</taxon>
        <taxon>Actinomycetota</taxon>
        <taxon>Actinomycetes</taxon>
        <taxon>Pseudonocardiales</taxon>
        <taxon>Pseudonocardiaceae</taxon>
        <taxon>Umezawaea</taxon>
    </lineage>
</organism>
<dbReference type="GO" id="GO:0003723">
    <property type="term" value="F:RNA binding"/>
    <property type="evidence" value="ECO:0007669"/>
    <property type="project" value="InterPro"/>
</dbReference>
<evidence type="ECO:0000256" key="1">
    <source>
        <dbReference type="ARBA" id="ARBA00022679"/>
    </source>
</evidence>
<dbReference type="PROSITE" id="PS50921">
    <property type="entry name" value="ANTAR"/>
    <property type="match status" value="1"/>
</dbReference>
<evidence type="ECO:0000313" key="8">
    <source>
        <dbReference type="Proteomes" id="UP000239494"/>
    </source>
</evidence>
<dbReference type="OrthoDB" id="3683444at2"/>
<keyword evidence="4" id="KW-0804">Transcription</keyword>
<dbReference type="Pfam" id="PF03861">
    <property type="entry name" value="ANTAR"/>
    <property type="match status" value="1"/>
</dbReference>
<dbReference type="Pfam" id="PF13185">
    <property type="entry name" value="GAF_2"/>
    <property type="match status" value="1"/>
</dbReference>
<evidence type="ECO:0000256" key="5">
    <source>
        <dbReference type="SAM" id="MobiDB-lite"/>
    </source>
</evidence>
<feature type="domain" description="ANTAR" evidence="6">
    <location>
        <begin position="185"/>
        <end position="246"/>
    </location>
</feature>
<proteinExistence type="predicted"/>
<keyword evidence="1" id="KW-0808">Transferase</keyword>
<dbReference type="SUPFAM" id="SSF55781">
    <property type="entry name" value="GAF domain-like"/>
    <property type="match status" value="1"/>
</dbReference>
<name>A0A2T0T1P7_9PSEU</name>
<comment type="caution">
    <text evidence="7">The sequence shown here is derived from an EMBL/GenBank/DDBJ whole genome shotgun (WGS) entry which is preliminary data.</text>
</comment>
<keyword evidence="2" id="KW-0418">Kinase</keyword>
<gene>
    <name evidence="7" type="ORF">CLV43_107152</name>
</gene>
<keyword evidence="3" id="KW-0805">Transcription regulation</keyword>
<evidence type="ECO:0000256" key="3">
    <source>
        <dbReference type="ARBA" id="ARBA00023015"/>
    </source>
</evidence>
<protein>
    <submittedName>
        <fullName evidence="7">GAF domain-containing protein</fullName>
    </submittedName>
</protein>
<dbReference type="Gene3D" id="3.30.450.40">
    <property type="match status" value="1"/>
</dbReference>
<dbReference type="PIRSF" id="PIRSF036625">
    <property type="entry name" value="GAF_ANTAR"/>
    <property type="match status" value="1"/>
</dbReference>
<keyword evidence="8" id="KW-1185">Reference proteome</keyword>
<reference evidence="7 8" key="1">
    <citation type="submission" date="2018-03" db="EMBL/GenBank/DDBJ databases">
        <title>Genomic Encyclopedia of Archaeal and Bacterial Type Strains, Phase II (KMG-II): from individual species to whole genera.</title>
        <authorList>
            <person name="Goeker M."/>
        </authorList>
    </citation>
    <scope>NUCLEOTIDE SEQUENCE [LARGE SCALE GENOMIC DNA]</scope>
    <source>
        <strain evidence="7 8">DSM 44720</strain>
    </source>
</reference>
<dbReference type="InterPro" id="IPR012074">
    <property type="entry name" value="GAF_ANTAR"/>
</dbReference>
<dbReference type="InterPro" id="IPR036388">
    <property type="entry name" value="WH-like_DNA-bd_sf"/>
</dbReference>
<dbReference type="InterPro" id="IPR005561">
    <property type="entry name" value="ANTAR"/>
</dbReference>
<accession>A0A2T0T1P7</accession>
<evidence type="ECO:0000256" key="4">
    <source>
        <dbReference type="ARBA" id="ARBA00023163"/>
    </source>
</evidence>
<dbReference type="InterPro" id="IPR011006">
    <property type="entry name" value="CheY-like_superfamily"/>
</dbReference>
<evidence type="ECO:0000259" key="6">
    <source>
        <dbReference type="PROSITE" id="PS50921"/>
    </source>
</evidence>
<dbReference type="InterPro" id="IPR029016">
    <property type="entry name" value="GAF-like_dom_sf"/>
</dbReference>
<dbReference type="SMART" id="SM00065">
    <property type="entry name" value="GAF"/>
    <property type="match status" value="1"/>
</dbReference>
<sequence length="261" mass="27715">MTADRGRATRTGSSDPTSGGREQLVSRTFVALADTLVADFDIADFLDILTRRCVDLLDVSAAGVILSERGGGLRVVATSTQRAELLELFAVQTENGPCIECVHTGRPASCDDLATDGQRWPRFAAAASECGFRAVQALPMRLRDQAVGALSLLNTEPGPLGDDHVQLGQALADVATIGILQHRTIERGDQVAEQLQTALTSRVVIEQARGMIAERGGLSMAEAFTLLRGHARANNRPLTPLALAVVEGAVDPDVILGRRKA</sequence>
<evidence type="ECO:0000313" key="7">
    <source>
        <dbReference type="EMBL" id="PRY39569.1"/>
    </source>
</evidence>
<dbReference type="AlphaFoldDB" id="A0A2T0T1P7"/>
<dbReference type="Gene3D" id="1.10.10.10">
    <property type="entry name" value="Winged helix-like DNA-binding domain superfamily/Winged helix DNA-binding domain"/>
    <property type="match status" value="1"/>
</dbReference>
<dbReference type="SMART" id="SM01012">
    <property type="entry name" value="ANTAR"/>
    <property type="match status" value="1"/>
</dbReference>
<dbReference type="EMBL" id="PVTF01000007">
    <property type="protein sequence ID" value="PRY39569.1"/>
    <property type="molecule type" value="Genomic_DNA"/>
</dbReference>
<dbReference type="SUPFAM" id="SSF52172">
    <property type="entry name" value="CheY-like"/>
    <property type="match status" value="1"/>
</dbReference>
<evidence type="ECO:0000256" key="2">
    <source>
        <dbReference type="ARBA" id="ARBA00022777"/>
    </source>
</evidence>